<dbReference type="Pfam" id="PF14497">
    <property type="entry name" value="GST_C_3"/>
    <property type="match status" value="1"/>
</dbReference>
<dbReference type="PROSITE" id="PS50405">
    <property type="entry name" value="GST_CTER"/>
    <property type="match status" value="2"/>
</dbReference>
<evidence type="ECO:0000313" key="3">
    <source>
        <dbReference type="EMBL" id="CAI3984054.1"/>
    </source>
</evidence>
<dbReference type="GO" id="GO:0005737">
    <property type="term" value="C:cytoplasm"/>
    <property type="evidence" value="ECO:0007669"/>
    <property type="project" value="TreeGrafter"/>
</dbReference>
<dbReference type="PANTHER" id="PTHR43968:SF6">
    <property type="entry name" value="GLUTATHIONE S-TRANSFERASE OMEGA"/>
    <property type="match status" value="1"/>
</dbReference>
<dbReference type="Gene3D" id="3.40.30.10">
    <property type="entry name" value="Glutaredoxin"/>
    <property type="match status" value="2"/>
</dbReference>
<dbReference type="PANTHER" id="PTHR43968">
    <property type="match status" value="1"/>
</dbReference>
<reference evidence="4 5" key="2">
    <citation type="submission" date="2024-05" db="EMBL/GenBank/DDBJ databases">
        <authorList>
            <person name="Chen Y."/>
            <person name="Shah S."/>
            <person name="Dougan E. K."/>
            <person name="Thang M."/>
            <person name="Chan C."/>
        </authorList>
    </citation>
    <scope>NUCLEOTIDE SEQUENCE [LARGE SCALE GENOMIC DNA]</scope>
</reference>
<name>A0A9P1C2S8_9DINO</name>
<dbReference type="InterPro" id="IPR036282">
    <property type="entry name" value="Glutathione-S-Trfase_C_sf"/>
</dbReference>
<keyword evidence="5" id="KW-1185">Reference proteome</keyword>
<dbReference type="SUPFAM" id="SSF52833">
    <property type="entry name" value="Thioredoxin-like"/>
    <property type="match status" value="1"/>
</dbReference>
<dbReference type="Gene3D" id="1.20.1050.10">
    <property type="match status" value="2"/>
</dbReference>
<feature type="domain" description="GST N-terminal" evidence="1">
    <location>
        <begin position="264"/>
        <end position="356"/>
    </location>
</feature>
<evidence type="ECO:0000313" key="4">
    <source>
        <dbReference type="EMBL" id="CAL4771366.1"/>
    </source>
</evidence>
<dbReference type="InterPro" id="IPR010987">
    <property type="entry name" value="Glutathione-S-Trfase_C-like"/>
</dbReference>
<dbReference type="PROSITE" id="PS50404">
    <property type="entry name" value="GST_NTER"/>
    <property type="match status" value="1"/>
</dbReference>
<dbReference type="OrthoDB" id="430154at2759"/>
<dbReference type="InterPro" id="IPR004045">
    <property type="entry name" value="Glutathione_S-Trfase_N"/>
</dbReference>
<evidence type="ECO:0000313" key="5">
    <source>
        <dbReference type="Proteomes" id="UP001152797"/>
    </source>
</evidence>
<dbReference type="InterPro" id="IPR036249">
    <property type="entry name" value="Thioredoxin-like_sf"/>
</dbReference>
<feature type="domain" description="GST C-terminal" evidence="2">
    <location>
        <begin position="357"/>
        <end position="490"/>
    </location>
</feature>
<protein>
    <submittedName>
        <fullName evidence="4">S-crystallin 2 (OL2)</fullName>
    </submittedName>
</protein>
<dbReference type="GO" id="GO:0004364">
    <property type="term" value="F:glutathione transferase activity"/>
    <property type="evidence" value="ECO:0007669"/>
    <property type="project" value="TreeGrafter"/>
</dbReference>
<sequence length="829" mass="92281">MATHYTNDSCPFSHRAMFARALRPPTDTKVQYVPYGRQVEFAERLGVKAIQGATKNFEGMTVEELQAMKDEYKKSVNPSGEVPSLKTNSGDIITESEILAEYFDMISQTSTPKLVPSDPVKASHMRLAMKKFNDVVPGLFGLLRNQDPAKDQEWADKINASMQKFRSVLAAEGRFCVGGAVSLADVHCGPFLHRLSVTLAHYRDFQLIQDPRISELLEAVRALPEFQNGNCPDEDIIANYAFVANGSQWGKDGKSFEGRGQSKFPVTLHYFPVRGRGEALRMLLRTAGKEYVDRLYTPEEWSVMKDKMPEGKGVPGVVTRPAGNRGLPVLQLPTGEMIPETADIGRFIAEQNPEAFAPGKTAEANEMAAACNTYPLIFPVCMLASYPEEVTDAILRGELPNTYHGNLADLPPYSDLLKTLQLWESKLDGPFFGGERPHFGEFMLFTVLDSLNETDPATASKVEKLQSWGQRMKKLEAVASYLNSRSPPGVPGAHGKPGSIITKYSQPSLPWLMSYVRLGSLATAQMQGPDLFMEKYAFSWTKHRACLALEQWPNFELCCRRQVSGDWSNANIRRGKGYSVYEGGKNGEQTAGKLSFSKAMDVLREMLRAVSTEEEEQLLSLLGTGEKPGHSPELPMPLSAMLPSPGTFHALIRLALRERRVNEALGLLAYMRRKEMNVFARSLAELAADPKVPPRLAIKFLHEMERIGLPASQHLLHFLVVRLAGLELPEPRGRCAVGFVRRLCRRSRQEEGTAMYFRSGNSGNKVHITGATLARCISMASPDLWPRWGRAVGIWAKRSQEDASVPFRALMKLIGVMQDCRMSRCRVNT</sequence>
<evidence type="ECO:0000259" key="2">
    <source>
        <dbReference type="PROSITE" id="PS50405"/>
    </source>
</evidence>
<dbReference type="CDD" id="cd03039">
    <property type="entry name" value="GST_N_Sigma_like"/>
    <property type="match status" value="1"/>
</dbReference>
<dbReference type="GO" id="GO:0006749">
    <property type="term" value="P:glutathione metabolic process"/>
    <property type="evidence" value="ECO:0007669"/>
    <property type="project" value="TreeGrafter"/>
</dbReference>
<dbReference type="EMBL" id="CAMXCT010000857">
    <property type="protein sequence ID" value="CAI3984054.1"/>
    <property type="molecule type" value="Genomic_DNA"/>
</dbReference>
<dbReference type="GO" id="GO:0045174">
    <property type="term" value="F:glutathione dehydrogenase (ascorbate) activity"/>
    <property type="evidence" value="ECO:0007669"/>
    <property type="project" value="TreeGrafter"/>
</dbReference>
<feature type="domain" description="GST C-terminal" evidence="2">
    <location>
        <begin position="118"/>
        <end position="240"/>
    </location>
</feature>
<dbReference type="AlphaFoldDB" id="A0A9P1C2S8"/>
<proteinExistence type="predicted"/>
<dbReference type="Proteomes" id="UP001152797">
    <property type="component" value="Unassembled WGS sequence"/>
</dbReference>
<dbReference type="EMBL" id="CAMXCT020000857">
    <property type="protein sequence ID" value="CAL1137429.1"/>
    <property type="molecule type" value="Genomic_DNA"/>
</dbReference>
<dbReference type="SUPFAM" id="SSF47616">
    <property type="entry name" value="GST C-terminal domain-like"/>
    <property type="match status" value="2"/>
</dbReference>
<accession>A0A9P1C2S8</accession>
<evidence type="ECO:0000259" key="1">
    <source>
        <dbReference type="PROSITE" id="PS50404"/>
    </source>
</evidence>
<dbReference type="EMBL" id="CAMXCT030000857">
    <property type="protein sequence ID" value="CAL4771366.1"/>
    <property type="molecule type" value="Genomic_DNA"/>
</dbReference>
<comment type="caution">
    <text evidence="3">The sequence shown here is derived from an EMBL/GenBank/DDBJ whole genome shotgun (WGS) entry which is preliminary data.</text>
</comment>
<reference evidence="3" key="1">
    <citation type="submission" date="2022-10" db="EMBL/GenBank/DDBJ databases">
        <authorList>
            <person name="Chen Y."/>
            <person name="Dougan E. K."/>
            <person name="Chan C."/>
            <person name="Rhodes N."/>
            <person name="Thang M."/>
        </authorList>
    </citation>
    <scope>NUCLEOTIDE SEQUENCE</scope>
</reference>
<organism evidence="3">
    <name type="scientific">Cladocopium goreaui</name>
    <dbReference type="NCBI Taxonomy" id="2562237"/>
    <lineage>
        <taxon>Eukaryota</taxon>
        <taxon>Sar</taxon>
        <taxon>Alveolata</taxon>
        <taxon>Dinophyceae</taxon>
        <taxon>Suessiales</taxon>
        <taxon>Symbiodiniaceae</taxon>
        <taxon>Cladocopium</taxon>
    </lineage>
</organism>
<gene>
    <name evidence="3" type="ORF">C1SCF055_LOCUS11610</name>
</gene>
<dbReference type="InterPro" id="IPR004046">
    <property type="entry name" value="GST_C"/>
</dbReference>
<dbReference type="InterPro" id="IPR050983">
    <property type="entry name" value="GST_Omega/HSP26"/>
</dbReference>